<organism evidence="2 3">
    <name type="scientific">Haematococcus lacustris</name>
    <name type="common">Green alga</name>
    <name type="synonym">Haematococcus pluvialis</name>
    <dbReference type="NCBI Taxonomy" id="44745"/>
    <lineage>
        <taxon>Eukaryota</taxon>
        <taxon>Viridiplantae</taxon>
        <taxon>Chlorophyta</taxon>
        <taxon>core chlorophytes</taxon>
        <taxon>Chlorophyceae</taxon>
        <taxon>CS clade</taxon>
        <taxon>Chlamydomonadales</taxon>
        <taxon>Haematococcaceae</taxon>
        <taxon>Haematococcus</taxon>
    </lineage>
</organism>
<sequence>MISRRGIGQWPREGLGDSTRFHELDQREGLGNERRQSGFRLVQPLQQLGSRCTPSAPYASRYCWAWRAWQVRTHPGMRLTVLIQRQYQ</sequence>
<dbReference type="EMBL" id="BLLF01004852">
    <property type="protein sequence ID" value="GFH30358.1"/>
    <property type="molecule type" value="Genomic_DNA"/>
</dbReference>
<evidence type="ECO:0000313" key="2">
    <source>
        <dbReference type="EMBL" id="GFH30358.1"/>
    </source>
</evidence>
<feature type="compositionally biased region" description="Basic and acidic residues" evidence="1">
    <location>
        <begin position="19"/>
        <end position="32"/>
    </location>
</feature>
<gene>
    <name evidence="2" type="ORF">HaLaN_29197</name>
</gene>
<proteinExistence type="predicted"/>
<reference evidence="2 3" key="1">
    <citation type="submission" date="2020-02" db="EMBL/GenBank/DDBJ databases">
        <title>Draft genome sequence of Haematococcus lacustris strain NIES-144.</title>
        <authorList>
            <person name="Morimoto D."/>
            <person name="Nakagawa S."/>
            <person name="Yoshida T."/>
            <person name="Sawayama S."/>
        </authorList>
    </citation>
    <scope>NUCLEOTIDE SEQUENCE [LARGE SCALE GENOMIC DNA]</scope>
    <source>
        <strain evidence="2 3">NIES-144</strain>
    </source>
</reference>
<dbReference type="AlphaFoldDB" id="A0A6A0ACD8"/>
<name>A0A6A0ACD8_HAELA</name>
<evidence type="ECO:0000256" key="1">
    <source>
        <dbReference type="SAM" id="MobiDB-lite"/>
    </source>
</evidence>
<accession>A0A6A0ACD8</accession>
<evidence type="ECO:0000313" key="3">
    <source>
        <dbReference type="Proteomes" id="UP000485058"/>
    </source>
</evidence>
<protein>
    <submittedName>
        <fullName evidence="2">Uncharacterized protein</fullName>
    </submittedName>
</protein>
<feature type="region of interest" description="Disordered" evidence="1">
    <location>
        <begin position="1"/>
        <end position="32"/>
    </location>
</feature>
<dbReference type="Proteomes" id="UP000485058">
    <property type="component" value="Unassembled WGS sequence"/>
</dbReference>
<comment type="caution">
    <text evidence="2">The sequence shown here is derived from an EMBL/GenBank/DDBJ whole genome shotgun (WGS) entry which is preliminary data.</text>
</comment>
<keyword evidence="3" id="KW-1185">Reference proteome</keyword>